<dbReference type="SUPFAM" id="SSF53474">
    <property type="entry name" value="alpha/beta-Hydrolases"/>
    <property type="match status" value="1"/>
</dbReference>
<feature type="compositionally biased region" description="Basic and acidic residues" evidence="2">
    <location>
        <begin position="681"/>
        <end position="695"/>
    </location>
</feature>
<keyword evidence="5" id="KW-1185">Reference proteome</keyword>
<keyword evidence="1" id="KW-0862">Zinc</keyword>
<dbReference type="SUPFAM" id="SSF57850">
    <property type="entry name" value="RING/U-box"/>
    <property type="match status" value="1"/>
</dbReference>
<feature type="compositionally biased region" description="Low complexity" evidence="2">
    <location>
        <begin position="632"/>
        <end position="650"/>
    </location>
</feature>
<dbReference type="Gene3D" id="3.40.50.1820">
    <property type="entry name" value="alpha/beta hydrolase"/>
    <property type="match status" value="1"/>
</dbReference>
<feature type="region of interest" description="Disordered" evidence="2">
    <location>
        <begin position="629"/>
        <end position="667"/>
    </location>
</feature>
<dbReference type="Pfam" id="PF05057">
    <property type="entry name" value="DUF676"/>
    <property type="match status" value="1"/>
</dbReference>
<dbReference type="Gene3D" id="3.30.40.10">
    <property type="entry name" value="Zinc/RING finger domain, C3HC4 (zinc finger)"/>
    <property type="match status" value="1"/>
</dbReference>
<feature type="region of interest" description="Disordered" evidence="2">
    <location>
        <begin position="1"/>
        <end position="22"/>
    </location>
</feature>
<accession>A0AAD5LHZ4</accession>
<feature type="domain" description="RING-type" evidence="3">
    <location>
        <begin position="578"/>
        <end position="619"/>
    </location>
</feature>
<organism evidence="4 5">
    <name type="scientific">Pythium insidiosum</name>
    <name type="common">Pythiosis disease agent</name>
    <dbReference type="NCBI Taxonomy" id="114742"/>
    <lineage>
        <taxon>Eukaryota</taxon>
        <taxon>Sar</taxon>
        <taxon>Stramenopiles</taxon>
        <taxon>Oomycota</taxon>
        <taxon>Peronosporomycetes</taxon>
        <taxon>Pythiales</taxon>
        <taxon>Pythiaceae</taxon>
        <taxon>Pythium</taxon>
    </lineage>
</organism>
<dbReference type="AlphaFoldDB" id="A0AAD5LHZ4"/>
<evidence type="ECO:0000256" key="2">
    <source>
        <dbReference type="SAM" id="MobiDB-lite"/>
    </source>
</evidence>
<evidence type="ECO:0000313" key="4">
    <source>
        <dbReference type="EMBL" id="KAJ0399086.1"/>
    </source>
</evidence>
<dbReference type="Proteomes" id="UP001209570">
    <property type="component" value="Unassembled WGS sequence"/>
</dbReference>
<proteinExistence type="predicted"/>
<dbReference type="SMART" id="SM00184">
    <property type="entry name" value="RING"/>
    <property type="match status" value="1"/>
</dbReference>
<dbReference type="GO" id="GO:0008270">
    <property type="term" value="F:zinc ion binding"/>
    <property type="evidence" value="ECO:0007669"/>
    <property type="project" value="UniProtKB-KW"/>
</dbReference>
<keyword evidence="1" id="KW-0479">Metal-binding</keyword>
<dbReference type="InterPro" id="IPR044294">
    <property type="entry name" value="Lipase-like"/>
</dbReference>
<evidence type="ECO:0000313" key="5">
    <source>
        <dbReference type="Proteomes" id="UP001209570"/>
    </source>
</evidence>
<dbReference type="InterPro" id="IPR007751">
    <property type="entry name" value="DUF676_lipase-like"/>
</dbReference>
<evidence type="ECO:0000259" key="3">
    <source>
        <dbReference type="PROSITE" id="PS50089"/>
    </source>
</evidence>
<dbReference type="EMBL" id="JAKCXM010000194">
    <property type="protein sequence ID" value="KAJ0399086.1"/>
    <property type="molecule type" value="Genomic_DNA"/>
</dbReference>
<protein>
    <recommendedName>
        <fullName evidence="3">RING-type domain-containing protein</fullName>
    </recommendedName>
</protein>
<dbReference type="Pfam" id="PF13639">
    <property type="entry name" value="zf-RING_2"/>
    <property type="match status" value="1"/>
</dbReference>
<feature type="compositionally biased region" description="Low complexity" evidence="2">
    <location>
        <begin position="1"/>
        <end position="20"/>
    </location>
</feature>
<dbReference type="PROSITE" id="PS50089">
    <property type="entry name" value="ZF_RING_2"/>
    <property type="match status" value="1"/>
</dbReference>
<dbReference type="PANTHER" id="PTHR12482:SF62">
    <property type="entry name" value="LIPASE ROG1-RELATED"/>
    <property type="match status" value="1"/>
</dbReference>
<comment type="caution">
    <text evidence="4">The sequence shown here is derived from an EMBL/GenBank/DDBJ whole genome shotgun (WGS) entry which is preliminary data.</text>
</comment>
<dbReference type="InterPro" id="IPR029058">
    <property type="entry name" value="AB_hydrolase_fold"/>
</dbReference>
<reference evidence="4" key="1">
    <citation type="submission" date="2021-12" db="EMBL/GenBank/DDBJ databases">
        <title>Prjna785345.</title>
        <authorList>
            <person name="Rujirawat T."/>
            <person name="Krajaejun T."/>
        </authorList>
    </citation>
    <scope>NUCLEOTIDE SEQUENCE</scope>
    <source>
        <strain evidence="4">Pi057C3</strain>
    </source>
</reference>
<name>A0AAD5LHZ4_PYTIN</name>
<keyword evidence="1" id="KW-0863">Zinc-finger</keyword>
<sequence length="747" mass="82952">METTQRDSTSSSTTSCSEQSAPASLEPLYLPEHIVVLVHGNNGAPSDFDSVERVLRSKYRYEELLIIKSKVNHTQTSLGVDVGGSKLAAEIVSEVLKYDLNPNVDSYKLSIVAHSLGGLYARFAIAQLELELAILNMEYVSFITICTPHLGSRRPRAPSAIKNFWRLGVHTVLASKSLYGQTGIDLLVANDSETMETDPTRRPIIEAMSEPGSEFIRALQRFRHCTLVAMADGDVVVPFASASIRNFNPYPSLLLSKTYAQWRWHVRHHGFSEASSELLARLNARVDESLVVEDEKKGTNVSSVEDVERFESIEGYDCDNKHDVEFSFDLLKNQQSAVSWRRVDVLVEPSGVKGKMRLHDWPINKMQQPDCLAMEFIDMLCDVIASDHGLPIVACDPELLGPARTSDVSVDEEKEEKTESEGIGQVLRQRLSFNLKKSDAAEKTDKAEGGLRESIFQRFRPTTAPRVVFVMPPPPVTVWLQFGDGPQQGGMSTTAPPRGAPAFLGMPFFGGGIPLMGLFGGLEQQLQEESMMRALHDLFVRSQSEQQGPPPTSRTFLEKIPLKTWTAACKQTEKHSDCPICLCEYEEKEQVLPLPCGHLFHKDCGMKWLVEHNVCPTCRYALPTQQDEGAKPAASSASASAPAAPSTQPESEPEPEPELAPVVSDDGIRVSRVRMRSPRLSPERVVRRRLSERDSLQLPGSVQSDDSDLDRMLDAEADELVAEMRRADDVDFDDTDVEELLRDSRSS</sequence>
<evidence type="ECO:0000256" key="1">
    <source>
        <dbReference type="PROSITE-ProRule" id="PRU00175"/>
    </source>
</evidence>
<dbReference type="CDD" id="cd16454">
    <property type="entry name" value="RING-H2_PA-TM-RING"/>
    <property type="match status" value="1"/>
</dbReference>
<gene>
    <name evidence="4" type="ORF">P43SY_006064</name>
</gene>
<feature type="region of interest" description="Disordered" evidence="2">
    <location>
        <begin position="681"/>
        <end position="713"/>
    </location>
</feature>
<dbReference type="PANTHER" id="PTHR12482">
    <property type="entry name" value="LIPASE ROG1-RELATED-RELATED"/>
    <property type="match status" value="1"/>
</dbReference>
<dbReference type="InterPro" id="IPR013083">
    <property type="entry name" value="Znf_RING/FYVE/PHD"/>
</dbReference>
<dbReference type="InterPro" id="IPR001841">
    <property type="entry name" value="Znf_RING"/>
</dbReference>